<dbReference type="InterPro" id="IPR013766">
    <property type="entry name" value="Thioredoxin_domain"/>
</dbReference>
<evidence type="ECO:0000259" key="3">
    <source>
        <dbReference type="PROSITE" id="PS51352"/>
    </source>
</evidence>
<evidence type="ECO:0000256" key="2">
    <source>
        <dbReference type="SAM" id="Phobius"/>
    </source>
</evidence>
<evidence type="ECO:0000313" key="5">
    <source>
        <dbReference type="Proteomes" id="UP000573499"/>
    </source>
</evidence>
<dbReference type="EMBL" id="JACEZU010000007">
    <property type="protein sequence ID" value="MBA5688454.1"/>
    <property type="molecule type" value="Genomic_DNA"/>
</dbReference>
<sequence length="218" mass="24071">MDTDVEKAVETNVTNTEPAAGQQARGRWKLLAVLAVCAAPLIASYFTYYVVKPSGRTNYGDLIDPRQYPIPAMASTTLDGKPATLDDYKGKWIMLKVGPSDCGQDCQDQLFAMRQLRTMQGKEMERIERVWLITDDAPLDTMLLRVNDGTRMLRAPAGAVEKWLPPGTDGPLSEHVFLIDPLGNLMMRFPARAISSDIDKMAKVKKDLAKLLKASAIG</sequence>
<keyword evidence="5" id="KW-1185">Reference proteome</keyword>
<keyword evidence="2" id="KW-0812">Transmembrane</keyword>
<feature type="region of interest" description="Disordered" evidence="1">
    <location>
        <begin position="1"/>
        <end position="20"/>
    </location>
</feature>
<dbReference type="Gene3D" id="3.40.30.10">
    <property type="entry name" value="Glutaredoxin"/>
    <property type="match status" value="1"/>
</dbReference>
<feature type="domain" description="Thioredoxin" evidence="3">
    <location>
        <begin position="64"/>
        <end position="213"/>
    </location>
</feature>
<evidence type="ECO:0000256" key="1">
    <source>
        <dbReference type="SAM" id="MobiDB-lite"/>
    </source>
</evidence>
<proteinExistence type="predicted"/>
<keyword evidence="2" id="KW-0472">Membrane</keyword>
<feature type="transmembrane region" description="Helical" evidence="2">
    <location>
        <begin position="30"/>
        <end position="51"/>
    </location>
</feature>
<protein>
    <submittedName>
        <fullName evidence="4">Redoxin domain-containing protein</fullName>
    </submittedName>
</protein>
<name>A0A7W2FB91_9BURK</name>
<keyword evidence="2" id="KW-1133">Transmembrane helix</keyword>
<dbReference type="Proteomes" id="UP000573499">
    <property type="component" value="Unassembled WGS sequence"/>
</dbReference>
<organism evidence="4 5">
    <name type="scientific">Rugamonas apoptosis</name>
    <dbReference type="NCBI Taxonomy" id="2758570"/>
    <lineage>
        <taxon>Bacteria</taxon>
        <taxon>Pseudomonadati</taxon>
        <taxon>Pseudomonadota</taxon>
        <taxon>Betaproteobacteria</taxon>
        <taxon>Burkholderiales</taxon>
        <taxon>Oxalobacteraceae</taxon>
        <taxon>Telluria group</taxon>
        <taxon>Rugamonas</taxon>
    </lineage>
</organism>
<evidence type="ECO:0000313" key="4">
    <source>
        <dbReference type="EMBL" id="MBA5688454.1"/>
    </source>
</evidence>
<dbReference type="InterPro" id="IPR036249">
    <property type="entry name" value="Thioredoxin-like_sf"/>
</dbReference>
<dbReference type="PROSITE" id="PS51352">
    <property type="entry name" value="THIOREDOXIN_2"/>
    <property type="match status" value="1"/>
</dbReference>
<reference evidence="4 5" key="1">
    <citation type="submission" date="2020-07" db="EMBL/GenBank/DDBJ databases">
        <title>Novel species isolated from subtropical streams in China.</title>
        <authorList>
            <person name="Lu H."/>
        </authorList>
    </citation>
    <scope>NUCLEOTIDE SEQUENCE [LARGE SCALE GENOMIC DNA]</scope>
    <source>
        <strain evidence="4 5">LX47W</strain>
    </source>
</reference>
<gene>
    <name evidence="4" type="ORF">H3H39_15525</name>
</gene>
<comment type="caution">
    <text evidence="4">The sequence shown here is derived from an EMBL/GenBank/DDBJ whole genome shotgun (WGS) entry which is preliminary data.</text>
</comment>
<accession>A0A7W2FB91</accession>
<dbReference type="AlphaFoldDB" id="A0A7W2FB91"/>
<dbReference type="SUPFAM" id="SSF52833">
    <property type="entry name" value="Thioredoxin-like"/>
    <property type="match status" value="1"/>
</dbReference>